<keyword evidence="1" id="KW-0812">Transmembrane</keyword>
<keyword evidence="1" id="KW-0472">Membrane</keyword>
<feature type="domain" description="DUF4179" evidence="2">
    <location>
        <begin position="53"/>
        <end position="139"/>
    </location>
</feature>
<feature type="domain" description="DUF5643" evidence="3">
    <location>
        <begin position="254"/>
        <end position="382"/>
    </location>
</feature>
<dbReference type="Pfam" id="PF18705">
    <property type="entry name" value="DUF5643"/>
    <property type="match status" value="1"/>
</dbReference>
<comment type="caution">
    <text evidence="4">The sequence shown here is derived from an EMBL/GenBank/DDBJ whole genome shotgun (WGS) entry which is preliminary data.</text>
</comment>
<keyword evidence="1" id="KW-1133">Transmembrane helix</keyword>
<organism evidence="4 5">
    <name type="scientific">Paenibacillus arenosi</name>
    <dbReference type="NCBI Taxonomy" id="2774142"/>
    <lineage>
        <taxon>Bacteria</taxon>
        <taxon>Bacillati</taxon>
        <taxon>Bacillota</taxon>
        <taxon>Bacilli</taxon>
        <taxon>Bacillales</taxon>
        <taxon>Paenibacillaceae</taxon>
        <taxon>Paenibacillus</taxon>
    </lineage>
</organism>
<dbReference type="Pfam" id="PF13786">
    <property type="entry name" value="DUF4179"/>
    <property type="match status" value="1"/>
</dbReference>
<reference evidence="4 5" key="1">
    <citation type="submission" date="2020-09" db="EMBL/GenBank/DDBJ databases">
        <title>Paenibacillus sp. CAU 1523 isolated from sand of Haeundae Beach.</title>
        <authorList>
            <person name="Kim W."/>
        </authorList>
    </citation>
    <scope>NUCLEOTIDE SEQUENCE [LARGE SCALE GENOMIC DNA]</scope>
    <source>
        <strain evidence="4 5">CAU 1523</strain>
    </source>
</reference>
<gene>
    <name evidence="4" type="ORF">IFO66_13430</name>
</gene>
<evidence type="ECO:0000259" key="2">
    <source>
        <dbReference type="Pfam" id="PF13786"/>
    </source>
</evidence>
<proteinExistence type="predicted"/>
<dbReference type="RefSeq" id="WP_192025640.1">
    <property type="nucleotide sequence ID" value="NZ_JACYTN010000010.1"/>
</dbReference>
<evidence type="ECO:0000313" key="4">
    <source>
        <dbReference type="EMBL" id="MBD8499292.1"/>
    </source>
</evidence>
<evidence type="ECO:0000256" key="1">
    <source>
        <dbReference type="SAM" id="Phobius"/>
    </source>
</evidence>
<evidence type="ECO:0000259" key="3">
    <source>
        <dbReference type="Pfam" id="PF18705"/>
    </source>
</evidence>
<dbReference type="InterPro" id="IPR025436">
    <property type="entry name" value="DUF4179"/>
</dbReference>
<dbReference type="Gene3D" id="2.60.40.1630">
    <property type="entry name" value="bacillus anthracis domain"/>
    <property type="match status" value="1"/>
</dbReference>
<dbReference type="InterPro" id="IPR040680">
    <property type="entry name" value="DUF5643"/>
</dbReference>
<feature type="transmembrane region" description="Helical" evidence="1">
    <location>
        <begin position="55"/>
        <end position="75"/>
    </location>
</feature>
<keyword evidence="5" id="KW-1185">Reference proteome</keyword>
<dbReference type="Proteomes" id="UP000634529">
    <property type="component" value="Unassembled WGS sequence"/>
</dbReference>
<protein>
    <submittedName>
        <fullName evidence="4">DUF4179 domain-containing protein</fullName>
    </submittedName>
</protein>
<evidence type="ECO:0000313" key="5">
    <source>
        <dbReference type="Proteomes" id="UP000634529"/>
    </source>
</evidence>
<accession>A0ABR9AYS5</accession>
<dbReference type="EMBL" id="JACYTN010000010">
    <property type="protein sequence ID" value="MBD8499292.1"/>
    <property type="molecule type" value="Genomic_DNA"/>
</dbReference>
<sequence>MERWSNQDKLAETRMKHVERLVRETQMPVDTYSYEIMKKIGERRGHKKTNIWRKALIGTSAAALVGGILLGSGFISPVMAEALKHIPLIGSVFQNHNDAGLRRAVEKNLVAPLQQSVTHDGVTLAAKEMIYDGSRLSLVLERSGDGFTETFLGEFDADGRTFGAGKGVLDHIRFKVNGDERSMSLTSLYPVNEHTIIVKFNDARPMLSPGAMKGMDTTIKRFPDQFDLTIEATLTEIITPFSMTVPVKKNTENIVLKPSMKSTYSNFSLSLEQVELTPITTRMQLVGKGDIEALPEIYRAPKGDYYEGKLNLGADIVDEHGNRLKGLSYHGMGGGINFYEGVYYLDFMYNPFSEKPKQITIKPYLYEAITLTNHTVTKKYIPDLEFIVPVPK</sequence>
<name>A0ABR9AYS5_9BACL</name>